<dbReference type="InterPro" id="IPR010310">
    <property type="entry name" value="T7SS_ESAT-6-like"/>
</dbReference>
<dbReference type="RefSeq" id="WP_067557418.1">
    <property type="nucleotide sequence ID" value="NZ_CAJTBG010000040.1"/>
</dbReference>
<gene>
    <name evidence="1" type="ORF">AALO17_15480</name>
    <name evidence="2" type="ORF">BO223_03210</name>
</gene>
<dbReference type="Proteomes" id="UP000069771">
    <property type="component" value="Chromosome"/>
</dbReference>
<accession>A0A140DVK5</accession>
<dbReference type="STRING" id="1702221.AALO17_15480"/>
<evidence type="ECO:0000313" key="2">
    <source>
        <dbReference type="EMBL" id="OLU46024.1"/>
    </source>
</evidence>
<proteinExistence type="predicted"/>
<dbReference type="Pfam" id="PF06013">
    <property type="entry name" value="WXG100"/>
    <property type="match status" value="1"/>
</dbReference>
<dbReference type="EMBL" id="MPJZ01000039">
    <property type="protein sequence ID" value="OLU46024.1"/>
    <property type="molecule type" value="Genomic_DNA"/>
</dbReference>
<reference evidence="1 3" key="1">
    <citation type="journal article" date="2016" name="Gut Pathog.">
        <title>Whole genome sequencing of "Faecalibaculum rodentium" ALO17, isolated from C57BL/6J laboratory mouse feces.</title>
        <authorList>
            <person name="Lim S."/>
            <person name="Chang D.H."/>
            <person name="Ahn S."/>
            <person name="Kim B.C."/>
        </authorList>
    </citation>
    <scope>NUCLEOTIDE SEQUENCE [LARGE SCALE GENOMIC DNA]</scope>
    <source>
        <strain evidence="1 3">Alo17</strain>
    </source>
</reference>
<evidence type="ECO:0008006" key="5">
    <source>
        <dbReference type="Google" id="ProtNLM"/>
    </source>
</evidence>
<dbReference type="AlphaFoldDB" id="A0A140DVK5"/>
<protein>
    <recommendedName>
        <fullName evidence="5">ESAT-6-like protein</fullName>
    </recommendedName>
</protein>
<evidence type="ECO:0000313" key="1">
    <source>
        <dbReference type="EMBL" id="AMK54682.1"/>
    </source>
</evidence>
<dbReference type="Proteomes" id="UP000186758">
    <property type="component" value="Unassembled WGS sequence"/>
</dbReference>
<organism evidence="1 3">
    <name type="scientific">Faecalibaculum rodentium</name>
    <dbReference type="NCBI Taxonomy" id="1702221"/>
    <lineage>
        <taxon>Bacteria</taxon>
        <taxon>Bacillati</taxon>
        <taxon>Bacillota</taxon>
        <taxon>Erysipelotrichia</taxon>
        <taxon>Erysipelotrichales</taxon>
        <taxon>Erysipelotrichaceae</taxon>
        <taxon>Faecalibaculum</taxon>
    </lineage>
</organism>
<keyword evidence="3" id="KW-1185">Reference proteome</keyword>
<dbReference type="InterPro" id="IPR036689">
    <property type="entry name" value="ESAT-6-like_sf"/>
</dbReference>
<evidence type="ECO:0000313" key="3">
    <source>
        <dbReference type="Proteomes" id="UP000069771"/>
    </source>
</evidence>
<name>A0A140DVK5_9FIRM</name>
<dbReference type="GeneID" id="78478237"/>
<dbReference type="EMBL" id="CP011391">
    <property type="protein sequence ID" value="AMK54682.1"/>
    <property type="molecule type" value="Genomic_DNA"/>
</dbReference>
<dbReference type="SUPFAM" id="SSF140453">
    <property type="entry name" value="EsxAB dimer-like"/>
    <property type="match status" value="1"/>
</dbReference>
<dbReference type="KEGG" id="fro:AALO17_15480"/>
<sequence length="94" mass="10413">MIRISSQELAARSATMKSQLNDMRALFAAVTGRIRAMEGEWSSPASRAFASEYETLVPLYENYCEVTEAFTIYLDQTAASYQETEQILAAGMAS</sequence>
<evidence type="ECO:0000313" key="4">
    <source>
        <dbReference type="Proteomes" id="UP000186758"/>
    </source>
</evidence>
<reference evidence="2 4" key="2">
    <citation type="submission" date="2016-11" db="EMBL/GenBank/DDBJ databases">
        <title>Description of two novel members of the family Erysipelotrichaceae: Ileibacterium lipovorans gen. nov., sp. nov. and Dubosiella newyorkensis, gen. nov., sp. nov.</title>
        <authorList>
            <person name="Cox L.M."/>
            <person name="Sohn J."/>
            <person name="Tyrrell K.L."/>
            <person name="Citron D.M."/>
            <person name="Lawson P.A."/>
            <person name="Patel N.B."/>
            <person name="Iizumi T."/>
            <person name="Perez-Perez G.I."/>
            <person name="Goldstein E.J."/>
            <person name="Blaser M.J."/>
        </authorList>
    </citation>
    <scope>NUCLEOTIDE SEQUENCE [LARGE SCALE GENOMIC DNA]</scope>
    <source>
        <strain evidence="2 4">NYU-BL-K8</strain>
    </source>
</reference>
<dbReference type="Gene3D" id="1.10.287.1060">
    <property type="entry name" value="ESAT-6-like"/>
    <property type="match status" value="1"/>
</dbReference>